<evidence type="ECO:0000313" key="4">
    <source>
        <dbReference type="Proteomes" id="UP000076727"/>
    </source>
</evidence>
<accession>A0A165U8Y0</accession>
<protein>
    <submittedName>
        <fullName evidence="3">Carbohydrate-binding module family 48 protein</fullName>
    </submittedName>
</protein>
<dbReference type="GO" id="GO:0007165">
    <property type="term" value="P:signal transduction"/>
    <property type="evidence" value="ECO:0007669"/>
    <property type="project" value="TreeGrafter"/>
</dbReference>
<comment type="similarity">
    <text evidence="1">Belongs to the 5'-AMP-activated protein kinase beta subunit family.</text>
</comment>
<dbReference type="GO" id="GO:0031588">
    <property type="term" value="C:nucleotide-activated protein kinase complex"/>
    <property type="evidence" value="ECO:0007669"/>
    <property type="project" value="TreeGrafter"/>
</dbReference>
<gene>
    <name evidence="3" type="ORF">DAEQUDRAFT_641866</name>
</gene>
<dbReference type="PANTHER" id="PTHR10343">
    <property type="entry name" value="5'-AMP-ACTIVATED PROTEIN KINASE , BETA SUBUNIT"/>
    <property type="match status" value="1"/>
</dbReference>
<dbReference type="InterPro" id="IPR013783">
    <property type="entry name" value="Ig-like_fold"/>
</dbReference>
<evidence type="ECO:0000259" key="2">
    <source>
        <dbReference type="Pfam" id="PF16561"/>
    </source>
</evidence>
<dbReference type="SUPFAM" id="SSF81296">
    <property type="entry name" value="E set domains"/>
    <property type="match status" value="1"/>
</dbReference>
<feature type="non-terminal residue" evidence="3">
    <location>
        <position position="78"/>
    </location>
</feature>
<dbReference type="Proteomes" id="UP000076727">
    <property type="component" value="Unassembled WGS sequence"/>
</dbReference>
<proteinExistence type="inferred from homology"/>
<dbReference type="OrthoDB" id="5873279at2759"/>
<dbReference type="STRING" id="1314783.A0A165U8Y0"/>
<dbReference type="InterPro" id="IPR032640">
    <property type="entry name" value="AMPK1_CBM"/>
</dbReference>
<organism evidence="3 4">
    <name type="scientific">Daedalea quercina L-15889</name>
    <dbReference type="NCBI Taxonomy" id="1314783"/>
    <lineage>
        <taxon>Eukaryota</taxon>
        <taxon>Fungi</taxon>
        <taxon>Dikarya</taxon>
        <taxon>Basidiomycota</taxon>
        <taxon>Agaricomycotina</taxon>
        <taxon>Agaricomycetes</taxon>
        <taxon>Polyporales</taxon>
        <taxon>Fomitopsis</taxon>
    </lineage>
</organism>
<reference evidence="3 4" key="1">
    <citation type="journal article" date="2016" name="Mol. Biol. Evol.">
        <title>Comparative Genomics of Early-Diverging Mushroom-Forming Fungi Provides Insights into the Origins of Lignocellulose Decay Capabilities.</title>
        <authorList>
            <person name="Nagy L.G."/>
            <person name="Riley R."/>
            <person name="Tritt A."/>
            <person name="Adam C."/>
            <person name="Daum C."/>
            <person name="Floudas D."/>
            <person name="Sun H."/>
            <person name="Yadav J.S."/>
            <person name="Pangilinan J."/>
            <person name="Larsson K.H."/>
            <person name="Matsuura K."/>
            <person name="Barry K."/>
            <person name="Labutti K."/>
            <person name="Kuo R."/>
            <person name="Ohm R.A."/>
            <person name="Bhattacharya S.S."/>
            <person name="Shirouzu T."/>
            <person name="Yoshinaga Y."/>
            <person name="Martin F.M."/>
            <person name="Grigoriev I.V."/>
            <person name="Hibbett D.S."/>
        </authorList>
    </citation>
    <scope>NUCLEOTIDE SEQUENCE [LARGE SCALE GENOMIC DNA]</scope>
    <source>
        <strain evidence="3 4">L-15889</strain>
    </source>
</reference>
<evidence type="ECO:0000313" key="3">
    <source>
        <dbReference type="EMBL" id="KZT74568.1"/>
    </source>
</evidence>
<dbReference type="Pfam" id="PF16561">
    <property type="entry name" value="AMPK1_CBM"/>
    <property type="match status" value="1"/>
</dbReference>
<name>A0A165U8Y0_9APHY</name>
<dbReference type="GO" id="GO:0005737">
    <property type="term" value="C:cytoplasm"/>
    <property type="evidence" value="ECO:0007669"/>
    <property type="project" value="TreeGrafter"/>
</dbReference>
<evidence type="ECO:0000256" key="1">
    <source>
        <dbReference type="ARBA" id="ARBA00010926"/>
    </source>
</evidence>
<dbReference type="GO" id="GO:0005634">
    <property type="term" value="C:nucleus"/>
    <property type="evidence" value="ECO:0007669"/>
    <property type="project" value="TreeGrafter"/>
</dbReference>
<keyword evidence="4" id="KW-1185">Reference proteome</keyword>
<dbReference type="CDD" id="cd02859">
    <property type="entry name" value="E_set_AMPKbeta_like_N"/>
    <property type="match status" value="1"/>
</dbReference>
<dbReference type="InterPro" id="IPR050827">
    <property type="entry name" value="CRP1_MDG1_kinase"/>
</dbReference>
<dbReference type="EMBL" id="KV429033">
    <property type="protein sequence ID" value="KZT74568.1"/>
    <property type="molecule type" value="Genomic_DNA"/>
</dbReference>
<dbReference type="PANTHER" id="PTHR10343:SF84">
    <property type="entry name" value="5'-AMP-ACTIVATED PROTEIN KINASE SUBUNIT BETA-1"/>
    <property type="match status" value="1"/>
</dbReference>
<feature type="non-terminal residue" evidence="3">
    <location>
        <position position="1"/>
    </location>
</feature>
<feature type="domain" description="AMP-activated protein kinase glycogen-binding" evidence="2">
    <location>
        <begin position="4"/>
        <end position="73"/>
    </location>
</feature>
<dbReference type="GO" id="GO:0019901">
    <property type="term" value="F:protein kinase binding"/>
    <property type="evidence" value="ECO:0007669"/>
    <property type="project" value="TreeGrafter"/>
</dbReference>
<sequence length="78" mass="8199">PSSDAQDVIVTGSFDGWSSSTHLTKTSSGFEGTARVPYGAKVAYKYIVDGRWTTADGQPTEFDPVGNVNNVYSAPAAP</sequence>
<dbReference type="Gene3D" id="2.60.40.10">
    <property type="entry name" value="Immunoglobulins"/>
    <property type="match status" value="1"/>
</dbReference>
<dbReference type="AlphaFoldDB" id="A0A165U8Y0"/>
<dbReference type="InterPro" id="IPR014756">
    <property type="entry name" value="Ig_E-set"/>
</dbReference>